<accession>A0A8H6N0Y4</accession>
<feature type="compositionally biased region" description="Polar residues" evidence="2">
    <location>
        <begin position="990"/>
        <end position="1001"/>
    </location>
</feature>
<feature type="compositionally biased region" description="Low complexity" evidence="2">
    <location>
        <begin position="497"/>
        <end position="523"/>
    </location>
</feature>
<protein>
    <submittedName>
        <fullName evidence="4">Rho guanyl nucleotide exchange</fullName>
    </submittedName>
</protein>
<dbReference type="InterPro" id="IPR051492">
    <property type="entry name" value="Dynamin-Rho_GEF"/>
</dbReference>
<feature type="region of interest" description="Disordered" evidence="2">
    <location>
        <begin position="1298"/>
        <end position="1326"/>
    </location>
</feature>
<feature type="compositionally biased region" description="Basic and acidic residues" evidence="2">
    <location>
        <begin position="609"/>
        <end position="653"/>
    </location>
</feature>
<feature type="region of interest" description="Disordered" evidence="2">
    <location>
        <begin position="780"/>
        <end position="932"/>
    </location>
</feature>
<dbReference type="Pfam" id="PF03114">
    <property type="entry name" value="BAR"/>
    <property type="match status" value="1"/>
</dbReference>
<dbReference type="Pfam" id="PF00621">
    <property type="entry name" value="RhoGEF"/>
    <property type="match status" value="1"/>
</dbReference>
<dbReference type="InterPro" id="IPR000219">
    <property type="entry name" value="DH_dom"/>
</dbReference>
<feature type="compositionally biased region" description="Polar residues" evidence="2">
    <location>
        <begin position="287"/>
        <end position="296"/>
    </location>
</feature>
<dbReference type="CDD" id="cd00160">
    <property type="entry name" value="RhoGEF"/>
    <property type="match status" value="1"/>
</dbReference>
<feature type="compositionally biased region" description="Polar residues" evidence="2">
    <location>
        <begin position="306"/>
        <end position="324"/>
    </location>
</feature>
<sequence length="1972" mass="217244">MEAGSPEDEDRLAAVLQQQQHRFPHHQTHSTAHYTHQLHRQPNFDSNYDYHGSELDPDADYDPYRHPSDTSSRHRHHQYLPTSPISSTFHPENLDASAANTAGAFAADGHAPDGVNPDDFYRSYRGVQSSNHHQRSPSSDNGFMATSIPRARDNPAVRPNGNGTNPKHPPAPAVRAALRPSQRSASAPVDPAVPTPRSNTNRKPSVKDLTRRFDQPSSSASAPRIPVRGVPLRTNRTAANDKPTPGGNGSTSYSALRNSANRELTPDSSRATTTRGTQRTKFVAEDQLSNNSQSFASRIAKPRNPNAITGNPQASKSMTNLQHKSPSLPPSSPRAPGLLFGEILPDQHDTSIAGFGIEGSGSRPRRTSESSIHVAKLHQRTKSDPELEPASPTDWYRTANPQPNGTTGRTAHGVKSHVRAHSDVATSKAGPPLARKAIPSRPTAEAAQADGPASPTSRLPVSVRKLASSSDSASPPSTRESSRANSPSTFKRPPPASKTTRTTTPVTRAKTPTQTKPPTQATPGRKPAPRGLITPSNNTRLTAYVAAPPPKLSPPLRSSRPRQSVSTATTASSRMKAVDRARSPHKHAPKQSTKSDDRRRRVSVGPIDFEQRREHIRLAYTKSIRDKEALRDAKQAARRKKEQEAAAKEKEVDSIPPVPKVDLPLSQAEEVETGPEKPSDPPGESTAETAAEVLKEPEPTAQPVSPGQSPRPLTISTAVPPIVAVASPQAQAVDSPTLGIPGSFPALSPPIEREEVPQSAISATTETTEFDIEPQTLPPIQLEPAQAPPTGLGLTIAQPNGSHEQAQIEEVRRAPTPEKAEYQYPFEDEPDTDDRVSIKISLDPQQSVEPTPTRSEFEDPSIPGAFASARPMSEEYEPVPYSSPSFETTVKILRRESEYDSPRPDTIPFPRMESYDDIDSQSQLDDLDGSVCDVSYFPDRIEKELVAASSDTLERPEDFYHDRNKDNDSSQRASTCESSDAQDDPHKTSLESQQTPDTSHSLMVPSMHPSANRVSQQSAWTDVSVDSNEPHDQRILALQDDVLPIPKPPYANGPAYGSNSSAASSARQSEHYGSDCSPLEPGSTLPPGRANIHQLPELDTGEGFSVPYPEASYPWPQKERKPKVPRPEHEPPPVPSARSTSQHEGRRTVASSFYADTLPGSTLAGSRRVSEDVSRPVSTAHSIDHMSIETKDQSLGGQTPVDPTSTPLERVPTGKERHRLVQRRNVMKELIDTEMVFVRDMNIVEEIYKGTAEACPKLDDKTIKLIFRNTDEIIGFHTLFLSQLKDAVASVYVPHGRRSPLPREDSVAPDSNDKQSTLTSSATELDDDKDRATAIGPVFKKYIDQMRVAHEGFLRNSDHAAKRLIQIQQDPTVKVWLNECNEVAKDLTAAWDLDSLLIKPMQRITKYPTLIMTLLHHTPQDHPDRAELISAKEVLELAIVEINKTKKNFELVGQIVGRKRKESDVKAGFARAFGKRVDKLQAASSRIPEDAVYAKLHEKFGDDYLRLQVVLRDVEFYTRQVSAYVHEFLQYLSSMELVMRLQPGSYPELESKWVQFNVSMRDIEKIALEEHLQQVRKHVIEPFEHVIKAYGNPSLAMKKRAKRRLDYERSEQLKKSGKTVDARLKELVEQYDALNETLKKELPKLSALTEKVGNICLGNLVNIQANWYSIWVEKIKKVTGEMGPPPEVPDIVATFQREYKCAQELFTNIGILNPSYKGRTSQSTTASMDDVNSKLRSRPNELSPRGRGLSVNGDHAPTLPTPDFAKRHSGQFTLSPTATPLSPHQFYYRDYYAGANGSRPSAAASPVTGDQSPVPRAVVPASSTRPGTGKSFESNGLPRQSSESTVQNKRDSNPAQQVQYSGESRRFSGLFHSALPMPDGTEESQRSSRASSRERTPAGNGYNVLWLAASLFEFNIETTKHEAGYPYLTYQAGEIFDVIAEKGELWLAKNQDDPDDQVGWIWSKHFAKLADS</sequence>
<feature type="region of interest" description="Disordered" evidence="2">
    <location>
        <begin position="1798"/>
        <end position="1897"/>
    </location>
</feature>
<feature type="domain" description="DH" evidence="3">
    <location>
        <begin position="1222"/>
        <end position="1445"/>
    </location>
</feature>
<feature type="compositionally biased region" description="Polar residues" evidence="2">
    <location>
        <begin position="250"/>
        <end position="280"/>
    </location>
</feature>
<feature type="compositionally biased region" description="Polar residues" evidence="2">
    <location>
        <begin position="1012"/>
        <end position="1027"/>
    </location>
</feature>
<feature type="compositionally biased region" description="Low complexity" evidence="2">
    <location>
        <begin position="462"/>
        <end position="479"/>
    </location>
</feature>
<feature type="compositionally biased region" description="Basic and acidic residues" evidence="2">
    <location>
        <begin position="1883"/>
        <end position="1896"/>
    </location>
</feature>
<feature type="compositionally biased region" description="Polar residues" evidence="2">
    <location>
        <begin position="563"/>
        <end position="573"/>
    </location>
</feature>
<dbReference type="GO" id="GO:0032955">
    <property type="term" value="P:regulation of division septum assembly"/>
    <property type="evidence" value="ECO:0007669"/>
    <property type="project" value="TreeGrafter"/>
</dbReference>
<feature type="compositionally biased region" description="Polar residues" evidence="2">
    <location>
        <begin position="399"/>
        <end position="409"/>
    </location>
</feature>
<keyword evidence="5" id="KW-1185">Reference proteome</keyword>
<feature type="compositionally biased region" description="Polar residues" evidence="2">
    <location>
        <begin position="126"/>
        <end position="141"/>
    </location>
</feature>
<feature type="region of interest" description="Disordered" evidence="2">
    <location>
        <begin position="105"/>
        <end position="715"/>
    </location>
</feature>
<comment type="caution">
    <text evidence="4">The sequence shown here is derived from an EMBL/GenBank/DDBJ whole genome shotgun (WGS) entry which is preliminary data.</text>
</comment>
<dbReference type="SUPFAM" id="SSF48065">
    <property type="entry name" value="DBL homology domain (DH-domain)"/>
    <property type="match status" value="1"/>
</dbReference>
<keyword evidence="1" id="KW-0344">Guanine-nucleotide releasing factor</keyword>
<feature type="compositionally biased region" description="Polar residues" evidence="2">
    <location>
        <begin position="1193"/>
        <end position="1207"/>
    </location>
</feature>
<feature type="compositionally biased region" description="Polar residues" evidence="2">
    <location>
        <begin position="80"/>
        <end position="90"/>
    </location>
</feature>
<feature type="compositionally biased region" description="Basic and acidic residues" evidence="2">
    <location>
        <begin position="1182"/>
        <end position="1192"/>
    </location>
</feature>
<dbReference type="CDD" id="cd07589">
    <property type="entry name" value="BAR_DNMBP"/>
    <property type="match status" value="1"/>
</dbReference>
<feature type="compositionally biased region" description="Basic and acidic residues" evidence="2">
    <location>
        <begin position="952"/>
        <end position="969"/>
    </location>
</feature>
<dbReference type="Proteomes" id="UP000639643">
    <property type="component" value="Unassembled WGS sequence"/>
</dbReference>
<dbReference type="SUPFAM" id="SSF103657">
    <property type="entry name" value="BAR/IMD domain-like"/>
    <property type="match status" value="1"/>
</dbReference>
<evidence type="ECO:0000256" key="2">
    <source>
        <dbReference type="SAM" id="MobiDB-lite"/>
    </source>
</evidence>
<evidence type="ECO:0000313" key="5">
    <source>
        <dbReference type="Proteomes" id="UP000639643"/>
    </source>
</evidence>
<dbReference type="PROSITE" id="PS50010">
    <property type="entry name" value="DH_2"/>
    <property type="match status" value="1"/>
</dbReference>
<evidence type="ECO:0000256" key="1">
    <source>
        <dbReference type="ARBA" id="ARBA00022658"/>
    </source>
</evidence>
<evidence type="ECO:0000259" key="3">
    <source>
        <dbReference type="PROSITE" id="PS50010"/>
    </source>
</evidence>
<feature type="compositionally biased region" description="Polar residues" evidence="2">
    <location>
        <begin position="1770"/>
        <end position="1779"/>
    </location>
</feature>
<organism evidence="4 5">
    <name type="scientific">Colletotrichum musicola</name>
    <dbReference type="NCBI Taxonomy" id="2175873"/>
    <lineage>
        <taxon>Eukaryota</taxon>
        <taxon>Fungi</taxon>
        <taxon>Dikarya</taxon>
        <taxon>Ascomycota</taxon>
        <taxon>Pezizomycotina</taxon>
        <taxon>Sordariomycetes</taxon>
        <taxon>Hypocreomycetidae</taxon>
        <taxon>Glomerellales</taxon>
        <taxon>Glomerellaceae</taxon>
        <taxon>Colletotrichum</taxon>
        <taxon>Colletotrichum orchidearum species complex</taxon>
    </lineage>
</organism>
<dbReference type="OrthoDB" id="10256089at2759"/>
<dbReference type="GO" id="GO:0031991">
    <property type="term" value="P:regulation of actomyosin contractile ring contraction"/>
    <property type="evidence" value="ECO:0007669"/>
    <property type="project" value="TreeGrafter"/>
</dbReference>
<feature type="compositionally biased region" description="Basic and acidic residues" evidence="2">
    <location>
        <begin position="893"/>
        <end position="903"/>
    </location>
</feature>
<gene>
    <name evidence="4" type="ORF">CMUS01_12446</name>
</gene>
<dbReference type="PANTHER" id="PTHR22834">
    <property type="entry name" value="NUCLEAR FUSION PROTEIN FUS2"/>
    <property type="match status" value="1"/>
</dbReference>
<dbReference type="GO" id="GO:0005737">
    <property type="term" value="C:cytoplasm"/>
    <property type="evidence" value="ECO:0007669"/>
    <property type="project" value="InterPro"/>
</dbReference>
<dbReference type="EMBL" id="WIGM01000702">
    <property type="protein sequence ID" value="KAF6815405.1"/>
    <property type="molecule type" value="Genomic_DNA"/>
</dbReference>
<dbReference type="InterPro" id="IPR035899">
    <property type="entry name" value="DBL_dom_sf"/>
</dbReference>
<feature type="compositionally biased region" description="Acidic residues" evidence="2">
    <location>
        <begin position="1"/>
        <end position="10"/>
    </location>
</feature>
<feature type="region of interest" description="Disordered" evidence="2">
    <location>
        <begin position="946"/>
        <end position="1216"/>
    </location>
</feature>
<feature type="compositionally biased region" description="Basic and acidic residues" evidence="2">
    <location>
        <begin position="205"/>
        <end position="214"/>
    </location>
</feature>
<dbReference type="InterPro" id="IPR004148">
    <property type="entry name" value="BAR_dom"/>
</dbReference>
<feature type="compositionally biased region" description="Polar residues" evidence="2">
    <location>
        <begin position="1821"/>
        <end position="1862"/>
    </location>
</feature>
<dbReference type="InterPro" id="IPR027267">
    <property type="entry name" value="AH/BAR_dom_sf"/>
</dbReference>
<dbReference type="Gene3D" id="1.20.1270.60">
    <property type="entry name" value="Arfaptin homology (AH) domain/BAR domain"/>
    <property type="match status" value="1"/>
</dbReference>
<feature type="compositionally biased region" description="Basic and acidic residues" evidence="2">
    <location>
        <begin position="809"/>
        <end position="821"/>
    </location>
</feature>
<evidence type="ECO:0000313" key="4">
    <source>
        <dbReference type="EMBL" id="KAF6815405.1"/>
    </source>
</evidence>
<reference evidence="4" key="1">
    <citation type="journal article" date="2020" name="Phytopathology">
        <title>Genome Sequence Resources of Colletotrichum truncatum, C. plurivorum, C. musicola, and C. sojae: Four Species Pathogenic to Soybean (Glycine max).</title>
        <authorList>
            <person name="Rogerio F."/>
            <person name="Boufleur T.R."/>
            <person name="Ciampi-Guillardi M."/>
            <person name="Sukno S.A."/>
            <person name="Thon M.R."/>
            <person name="Massola Junior N.S."/>
            <person name="Baroncelli R."/>
        </authorList>
    </citation>
    <scope>NUCLEOTIDE SEQUENCE</scope>
    <source>
        <strain evidence="4">LFN0074</strain>
    </source>
</reference>
<feature type="compositionally biased region" description="Low complexity" evidence="2">
    <location>
        <begin position="105"/>
        <end position="114"/>
    </location>
</feature>
<feature type="compositionally biased region" description="Polar residues" evidence="2">
    <location>
        <begin position="970"/>
        <end position="979"/>
    </location>
</feature>
<dbReference type="Gene3D" id="1.20.900.10">
    <property type="entry name" value="Dbl homology (DH) domain"/>
    <property type="match status" value="1"/>
</dbReference>
<feature type="compositionally biased region" description="Basic and acidic residues" evidence="2">
    <location>
        <begin position="62"/>
        <end position="72"/>
    </location>
</feature>
<feature type="region of interest" description="Disordered" evidence="2">
    <location>
        <begin position="1"/>
        <end position="92"/>
    </location>
</feature>
<dbReference type="PANTHER" id="PTHR22834:SF20">
    <property type="entry name" value="SH3 DOMAIN-CONTAINING PROTEIN"/>
    <property type="match status" value="1"/>
</dbReference>
<dbReference type="SMART" id="SM00325">
    <property type="entry name" value="RhoGEF"/>
    <property type="match status" value="1"/>
</dbReference>
<feature type="region of interest" description="Disordered" evidence="2">
    <location>
        <begin position="1717"/>
        <end position="1779"/>
    </location>
</feature>
<feature type="compositionally biased region" description="Polar residues" evidence="2">
    <location>
        <begin position="1718"/>
        <end position="1727"/>
    </location>
</feature>
<feature type="compositionally biased region" description="Low complexity" evidence="2">
    <location>
        <begin position="1052"/>
        <end position="1066"/>
    </location>
</feature>
<proteinExistence type="predicted"/>
<feature type="compositionally biased region" description="Polar residues" evidence="2">
    <location>
        <begin position="1314"/>
        <end position="1323"/>
    </location>
</feature>
<dbReference type="GO" id="GO:0005085">
    <property type="term" value="F:guanyl-nucleotide exchange factor activity"/>
    <property type="evidence" value="ECO:0007669"/>
    <property type="project" value="UniProtKB-KW"/>
</dbReference>
<feature type="compositionally biased region" description="Polar residues" evidence="2">
    <location>
        <begin position="843"/>
        <end position="854"/>
    </location>
</feature>
<feature type="region of interest" description="Disordered" evidence="2">
    <location>
        <begin position="728"/>
        <end position="759"/>
    </location>
</feature>
<name>A0A8H6N0Y4_9PEZI</name>